<feature type="binding site" evidence="4">
    <location>
        <position position="329"/>
    </location>
    <ligand>
        <name>Mg(2+)</name>
        <dbReference type="ChEBI" id="CHEBI:18420"/>
    </ligand>
</feature>
<keyword evidence="4" id="KW-0474">Menaquinone biosynthesis</keyword>
<dbReference type="InterPro" id="IPR015890">
    <property type="entry name" value="Chorismate_C"/>
</dbReference>
<dbReference type="Pfam" id="PF00425">
    <property type="entry name" value="Chorismate_bind"/>
    <property type="match status" value="1"/>
</dbReference>
<comment type="catalytic activity">
    <reaction evidence="1 4">
        <text>chorismate = isochorismate</text>
        <dbReference type="Rhea" id="RHEA:18985"/>
        <dbReference type="ChEBI" id="CHEBI:29748"/>
        <dbReference type="ChEBI" id="CHEBI:29780"/>
        <dbReference type="EC" id="5.4.4.2"/>
    </reaction>
</comment>
<evidence type="ECO:0000313" key="7">
    <source>
        <dbReference type="Proteomes" id="UP001162836"/>
    </source>
</evidence>
<protein>
    <recommendedName>
        <fullName evidence="4">Isochorismate synthase MenF</fullName>
        <ecNumber evidence="4">5.4.4.2</ecNumber>
    </recommendedName>
    <alternativeName>
        <fullName evidence="4">Isochorismate mutase</fullName>
    </alternativeName>
</protein>
<feature type="binding site" evidence="4">
    <location>
        <position position="464"/>
    </location>
    <ligand>
        <name>Mg(2+)</name>
        <dbReference type="ChEBI" id="CHEBI:18420"/>
    </ligand>
</feature>
<evidence type="ECO:0000256" key="1">
    <source>
        <dbReference type="ARBA" id="ARBA00000799"/>
    </source>
</evidence>
<dbReference type="PANTHER" id="PTHR42839">
    <property type="entry name" value="ISOCHORISMATE SYNTHASE ENTC"/>
    <property type="match status" value="1"/>
</dbReference>
<keyword evidence="4" id="KW-0460">Magnesium</keyword>
<gene>
    <name evidence="4" type="primary">menF</name>
    <name evidence="6" type="ORF">LRS37_12285</name>
</gene>
<reference evidence="6 7" key="1">
    <citation type="journal article" date="2023" name="Antonie Van Leeuwenhoek">
        <title>Unveiling the genomic potential of a novel thermostable glycoside hydrolases producing Neobacillus sedimentimangrovi UE25.</title>
        <authorList>
            <person name="Ejaz U."/>
            <person name="Saleem F."/>
            <person name="Rashid R."/>
            <person name="Hasan K.A."/>
            <person name="Syed M.N."/>
            <person name="Sohail M."/>
        </authorList>
    </citation>
    <scope>NUCLEOTIDE SEQUENCE [LARGE SCALE GENOMIC DNA]</scope>
    <source>
        <strain evidence="6 7">UE25</strain>
    </source>
</reference>
<keyword evidence="3 4" id="KW-0413">Isomerase</keyword>
<dbReference type="EC" id="5.4.4.2" evidence="4"/>
<evidence type="ECO:0000256" key="4">
    <source>
        <dbReference type="HAMAP-Rule" id="MF_01935"/>
    </source>
</evidence>
<name>A0ABS8QK18_9BACI</name>
<comment type="pathway">
    <text evidence="4">Quinol/quinone metabolism; menaquinone biosynthesis.</text>
</comment>
<comment type="cofactor">
    <cofactor evidence="4">
        <name>Mg(2+)</name>
        <dbReference type="ChEBI" id="CHEBI:18420"/>
    </cofactor>
</comment>
<keyword evidence="4" id="KW-0479">Metal-binding</keyword>
<evidence type="ECO:0000256" key="3">
    <source>
        <dbReference type="ARBA" id="ARBA00023235"/>
    </source>
</evidence>
<proteinExistence type="inferred from homology"/>
<sequence length="479" mass="54511">MDNSHFGCFGGICLVTIQETEIIEKGHLAKKRAQELDRPILISEVHQIQNMNPLSFFNIGKEHYQGERFFWKDPNDEIILVGLGISKQIQKNDASDRFAYVEQEWKTFLKDSIVINPFSIEGVGPVIFGGFSFDSMKPKTQLWSKYMDSMFYLPKFLLSIIKGQAYFTTNIVCSQYDDDFFFQKMLDERNELLRSVQSSNNLLPPILVEKKEIFPEEWKTSVEEVVKELSTGPLKKVVLARELRLKFENKVEPEIVLDRLNNQQHESFIFAFESEGDCFLGASPERLVKKNENEIFSTCLAGSISRGETEEADRILGEQLLNDQKNLLEHQFVVEMIKEALEESCEEIILPDRPSLLKNRDIQHLYTPVIGKCTKEASLLLLVERLHPTPALGGLPKKEAVEKIRQVENLDRGFYAAPLGWMDYKGNGEFAVCIRSGLIQGKEASLFAGCGVVADSDSESEYLETGLKFRPMLRALGGN</sequence>
<organism evidence="6 7">
    <name type="scientific">Neobacillus sedimentimangrovi</name>
    <dbReference type="NCBI Taxonomy" id="2699460"/>
    <lineage>
        <taxon>Bacteria</taxon>
        <taxon>Bacillati</taxon>
        <taxon>Bacillota</taxon>
        <taxon>Bacilli</taxon>
        <taxon>Bacillales</taxon>
        <taxon>Bacillaceae</taxon>
        <taxon>Neobacillus</taxon>
    </lineage>
</organism>
<evidence type="ECO:0000313" key="6">
    <source>
        <dbReference type="EMBL" id="MCD4839627.1"/>
    </source>
</evidence>
<dbReference type="Gene3D" id="3.60.120.10">
    <property type="entry name" value="Anthranilate synthase"/>
    <property type="match status" value="1"/>
</dbReference>
<dbReference type="Proteomes" id="UP001162836">
    <property type="component" value="Unassembled WGS sequence"/>
</dbReference>
<comment type="function">
    <text evidence="4">Catalyzes the conversion of chorismate to isochorismate.</text>
</comment>
<evidence type="ECO:0000256" key="2">
    <source>
        <dbReference type="ARBA" id="ARBA00005297"/>
    </source>
</evidence>
<feature type="active site" description="Proton acceptor" evidence="4">
    <location>
        <position position="236"/>
    </location>
</feature>
<dbReference type="NCBIfam" id="TIGR00543">
    <property type="entry name" value="isochor_syn"/>
    <property type="match status" value="1"/>
</dbReference>
<dbReference type="SUPFAM" id="SSF56322">
    <property type="entry name" value="ADC synthase"/>
    <property type="match status" value="1"/>
</dbReference>
<feature type="active site" description="Proton donor" evidence="4">
    <location>
        <position position="285"/>
    </location>
</feature>
<accession>A0ABS8QK18</accession>
<dbReference type="GO" id="GO:0008909">
    <property type="term" value="F:isochorismate synthase activity"/>
    <property type="evidence" value="ECO:0007669"/>
    <property type="project" value="UniProtKB-EC"/>
</dbReference>
<feature type="domain" description="Chorismate-utilising enzyme C-terminal" evidence="5">
    <location>
        <begin position="216"/>
        <end position="468"/>
    </location>
</feature>
<dbReference type="InterPro" id="IPR004561">
    <property type="entry name" value="IsoChor_synthase"/>
</dbReference>
<dbReference type="InterPro" id="IPR005801">
    <property type="entry name" value="ADC_synthase"/>
</dbReference>
<dbReference type="InterPro" id="IPR034681">
    <property type="entry name" value="MenF"/>
</dbReference>
<comment type="caution">
    <text evidence="6">The sequence shown here is derived from an EMBL/GenBank/DDBJ whole genome shotgun (WGS) entry which is preliminary data.</text>
</comment>
<dbReference type="PANTHER" id="PTHR42839:SF1">
    <property type="entry name" value="ISOCHORISMATE SYNTHASE MENF"/>
    <property type="match status" value="1"/>
</dbReference>
<dbReference type="HAMAP" id="MF_01935">
    <property type="entry name" value="MenF"/>
    <property type="match status" value="1"/>
</dbReference>
<evidence type="ECO:0000259" key="5">
    <source>
        <dbReference type="Pfam" id="PF00425"/>
    </source>
</evidence>
<dbReference type="EMBL" id="JAJODE010000036">
    <property type="protein sequence ID" value="MCD4839627.1"/>
    <property type="molecule type" value="Genomic_DNA"/>
</dbReference>
<comment type="pathway">
    <text evidence="4">Quinol/quinone metabolism; 1,4-dihydroxy-2-naphthoate biosynthesis; 1,4-dihydroxy-2-naphthoate from chorismate: step 1/7.</text>
</comment>
<comment type="similarity">
    <text evidence="2 4">Belongs to the isochorismate synthase family.</text>
</comment>
<keyword evidence="7" id="KW-1185">Reference proteome</keyword>